<evidence type="ECO:0000313" key="6">
    <source>
        <dbReference type="Proteomes" id="UP000591131"/>
    </source>
</evidence>
<dbReference type="Gene3D" id="1.25.40.20">
    <property type="entry name" value="Ankyrin repeat-containing domain"/>
    <property type="match status" value="2"/>
</dbReference>
<dbReference type="PANTHER" id="PTHR24198:SF165">
    <property type="entry name" value="ANKYRIN REPEAT-CONTAINING PROTEIN-RELATED"/>
    <property type="match status" value="1"/>
</dbReference>
<reference evidence="5 6" key="1">
    <citation type="submission" date="2020-04" db="EMBL/GenBank/DDBJ databases">
        <title>Perkinsus chesapeaki whole genome sequence.</title>
        <authorList>
            <person name="Bogema D.R."/>
        </authorList>
    </citation>
    <scope>NUCLEOTIDE SEQUENCE [LARGE SCALE GENOMIC DNA]</scope>
    <source>
        <strain evidence="5">ATCC PRA-425</strain>
    </source>
</reference>
<evidence type="ECO:0000313" key="5">
    <source>
        <dbReference type="EMBL" id="KAF4673584.1"/>
    </source>
</evidence>
<dbReference type="PROSITE" id="PS50297">
    <property type="entry name" value="ANK_REP_REGION"/>
    <property type="match status" value="4"/>
</dbReference>
<dbReference type="InterPro" id="IPR032675">
    <property type="entry name" value="LRR_dom_sf"/>
</dbReference>
<keyword evidence="1" id="KW-0433">Leucine-rich repeat</keyword>
<dbReference type="PANTHER" id="PTHR24198">
    <property type="entry name" value="ANKYRIN REPEAT AND PROTEIN KINASE DOMAIN-CONTAINING PROTEIN"/>
    <property type="match status" value="1"/>
</dbReference>
<feature type="repeat" description="ANK" evidence="4">
    <location>
        <begin position="317"/>
        <end position="346"/>
    </location>
</feature>
<accession>A0A7J6MQ03</accession>
<dbReference type="InterPro" id="IPR036770">
    <property type="entry name" value="Ankyrin_rpt-contain_sf"/>
</dbReference>
<dbReference type="InterPro" id="IPR003591">
    <property type="entry name" value="Leu-rich_rpt_typical-subtyp"/>
</dbReference>
<evidence type="ECO:0000256" key="1">
    <source>
        <dbReference type="ARBA" id="ARBA00022614"/>
    </source>
</evidence>
<feature type="repeat" description="ANK" evidence="4">
    <location>
        <begin position="271"/>
        <end position="295"/>
    </location>
</feature>
<proteinExistence type="predicted"/>
<keyword evidence="6" id="KW-1185">Reference proteome</keyword>
<dbReference type="EMBL" id="JAAPAO010000080">
    <property type="protein sequence ID" value="KAF4673584.1"/>
    <property type="molecule type" value="Genomic_DNA"/>
</dbReference>
<dbReference type="Pfam" id="PF00023">
    <property type="entry name" value="Ank"/>
    <property type="match status" value="1"/>
</dbReference>
<dbReference type="AlphaFoldDB" id="A0A7J6MQ03"/>
<dbReference type="SMART" id="SM00248">
    <property type="entry name" value="ANK"/>
    <property type="match status" value="6"/>
</dbReference>
<dbReference type="SMART" id="SM00364">
    <property type="entry name" value="LRR_BAC"/>
    <property type="match status" value="3"/>
</dbReference>
<feature type="repeat" description="ANK" evidence="4">
    <location>
        <begin position="386"/>
        <end position="418"/>
    </location>
</feature>
<gene>
    <name evidence="5" type="ORF">FOL47_010391</name>
</gene>
<dbReference type="InterPro" id="IPR002110">
    <property type="entry name" value="Ankyrin_rpt"/>
</dbReference>
<dbReference type="PROSITE" id="PS51450">
    <property type="entry name" value="LRR"/>
    <property type="match status" value="1"/>
</dbReference>
<protein>
    <submittedName>
        <fullName evidence="5">Uncharacterized protein</fullName>
    </submittedName>
</protein>
<dbReference type="SUPFAM" id="SSF52058">
    <property type="entry name" value="L domain-like"/>
    <property type="match status" value="1"/>
</dbReference>
<evidence type="ECO:0000256" key="2">
    <source>
        <dbReference type="ARBA" id="ARBA00022737"/>
    </source>
</evidence>
<evidence type="ECO:0000256" key="3">
    <source>
        <dbReference type="ARBA" id="ARBA00023043"/>
    </source>
</evidence>
<comment type="caution">
    <text evidence="5">The sequence shown here is derived from an EMBL/GenBank/DDBJ whole genome shotgun (WGS) entry which is preliminary data.</text>
</comment>
<dbReference type="SMART" id="SM00369">
    <property type="entry name" value="LRR_TYP"/>
    <property type="match status" value="3"/>
</dbReference>
<sequence>MLASSALQANSSFIAEAEGESSAVSSGLLSFNQERIPYVSTSTASTEYDPLPHGEISSRREASRSYSVLDLRDKGLEALPSIEDLRVLSNLQELYASHNNLQCIPGEALYHFRDTLKVLSIGNNRLRSLPSTIGDCRSLRVLHLESNLIEELPRGIGYLPALHTLDICFRRLKPTLSELSLEWFRYASPALPKLARCNSHLREFFAIFEGLADGDDIPLREFLIRISKAPFDLRDVDAKGRNRLHLASLKGHLGVAKGLRGLGMENCLDINGMTPLTLAVRERRLDTIRILVDVGIVSYLLTDIKVNPCIGGGILGSPLHIAAANADFDACQLLLRASADPNAVDSLGTSPLHVLFSLKQTDGADLPRIAGLLLEHGAEPNTLNVDGWAPLHLAVRKGSDRLVKWAVNNGLDLSIGGGGQGISPLHLAAEADAVICMQYLIAGGADVVAVTKRGISCEMLARGSVVGFKLIDRAIKERRMREILAGVYLKDIKSMASSSFDITARLTPLEKALENPVVYESEIKYYVLKGKFPQEILTRVVGYPSVVRCLLDLVPLPFTDDAVRAAIVECSRVGDELSCQCLLGALKETGDLSPALGDAVVGHHHAVVMRLLEKCSADEEAIRKAFYSEDARMLGILINMSSRLPLGVDRLFGEEPHSESQRKLLEAITCCGLVPEQVLPEAKIEDVVIRSPDHVSEDAASSQSPYRFRVPGCLTGSCSDCGAADFVLPRRQRGLLATLTAFLPRPHTGTVYNCAACGAAICGDCRRTSPGGGSETHRMLNEPQSGVTECDGRRATLRERMLRLLESNLQSMDRLEQFEKEFDNLRGAFEELATFVKPDISTGIATKWGREAVDMSSSTL</sequence>
<dbReference type="OrthoDB" id="310270at2759"/>
<dbReference type="SUPFAM" id="SSF48403">
    <property type="entry name" value="Ankyrin repeat"/>
    <property type="match status" value="1"/>
</dbReference>
<dbReference type="PROSITE" id="PS50088">
    <property type="entry name" value="ANK_REPEAT"/>
    <property type="match status" value="5"/>
</dbReference>
<dbReference type="Gene3D" id="3.80.10.10">
    <property type="entry name" value="Ribonuclease Inhibitor"/>
    <property type="match status" value="1"/>
</dbReference>
<organism evidence="5 6">
    <name type="scientific">Perkinsus chesapeaki</name>
    <name type="common">Clam parasite</name>
    <name type="synonym">Perkinsus andrewsi</name>
    <dbReference type="NCBI Taxonomy" id="330153"/>
    <lineage>
        <taxon>Eukaryota</taxon>
        <taxon>Sar</taxon>
        <taxon>Alveolata</taxon>
        <taxon>Perkinsozoa</taxon>
        <taxon>Perkinsea</taxon>
        <taxon>Perkinsida</taxon>
        <taxon>Perkinsidae</taxon>
        <taxon>Perkinsus</taxon>
    </lineage>
</organism>
<feature type="repeat" description="ANK" evidence="4">
    <location>
        <begin position="420"/>
        <end position="452"/>
    </location>
</feature>
<dbReference type="Proteomes" id="UP000591131">
    <property type="component" value="Unassembled WGS sequence"/>
</dbReference>
<feature type="repeat" description="ANK" evidence="4">
    <location>
        <begin position="347"/>
        <end position="385"/>
    </location>
</feature>
<keyword evidence="3 4" id="KW-0040">ANK repeat</keyword>
<keyword evidence="2" id="KW-0677">Repeat</keyword>
<dbReference type="Pfam" id="PF12796">
    <property type="entry name" value="Ank_2"/>
    <property type="match status" value="1"/>
</dbReference>
<evidence type="ECO:0000256" key="4">
    <source>
        <dbReference type="PROSITE-ProRule" id="PRU00023"/>
    </source>
</evidence>
<dbReference type="InterPro" id="IPR001611">
    <property type="entry name" value="Leu-rich_rpt"/>
</dbReference>
<name>A0A7J6MQ03_PERCH</name>